<proteinExistence type="predicted"/>
<comment type="caution">
    <text evidence="1">The sequence shown here is derived from an EMBL/GenBank/DDBJ whole genome shotgun (WGS) entry which is preliminary data.</text>
</comment>
<dbReference type="EMBL" id="BARU01045255">
    <property type="protein sequence ID" value="GAH86167.1"/>
    <property type="molecule type" value="Genomic_DNA"/>
</dbReference>
<dbReference type="AlphaFoldDB" id="X1IWQ9"/>
<feature type="non-terminal residue" evidence="1">
    <location>
        <position position="154"/>
    </location>
</feature>
<name>X1IWQ9_9ZZZZ</name>
<gene>
    <name evidence="1" type="ORF">S03H2_68745</name>
</gene>
<protein>
    <submittedName>
        <fullName evidence="1">Uncharacterized protein</fullName>
    </submittedName>
</protein>
<sequence>APLDEDSFIDKEQFSIFYLNEQLEKISLYIHQYKGTELKHIKDNSILDQIRDPRINYIDNAYLLTIYWNPDSANFISYDTSLLISYKVIKGRPISPLSYSSFDAFDHNKEEHLVEIPFARYDMIDNQWITEDDFTENFPIDKILEIYDTDSSAI</sequence>
<reference evidence="1" key="1">
    <citation type="journal article" date="2014" name="Front. Microbiol.">
        <title>High frequency of phylogenetically diverse reductive dehalogenase-homologous genes in deep subseafloor sedimentary metagenomes.</title>
        <authorList>
            <person name="Kawai M."/>
            <person name="Futagami T."/>
            <person name="Toyoda A."/>
            <person name="Takaki Y."/>
            <person name="Nishi S."/>
            <person name="Hori S."/>
            <person name="Arai W."/>
            <person name="Tsubouchi T."/>
            <person name="Morono Y."/>
            <person name="Uchiyama I."/>
            <person name="Ito T."/>
            <person name="Fujiyama A."/>
            <person name="Inagaki F."/>
            <person name="Takami H."/>
        </authorList>
    </citation>
    <scope>NUCLEOTIDE SEQUENCE</scope>
    <source>
        <strain evidence="1">Expedition CK06-06</strain>
    </source>
</reference>
<feature type="non-terminal residue" evidence="1">
    <location>
        <position position="1"/>
    </location>
</feature>
<organism evidence="1">
    <name type="scientific">marine sediment metagenome</name>
    <dbReference type="NCBI Taxonomy" id="412755"/>
    <lineage>
        <taxon>unclassified sequences</taxon>
        <taxon>metagenomes</taxon>
        <taxon>ecological metagenomes</taxon>
    </lineage>
</organism>
<accession>X1IWQ9</accession>
<evidence type="ECO:0000313" key="1">
    <source>
        <dbReference type="EMBL" id="GAH86167.1"/>
    </source>
</evidence>